<comment type="caution">
    <text evidence="1">The sequence shown here is derived from an EMBL/GenBank/DDBJ whole genome shotgun (WGS) entry which is preliminary data.</text>
</comment>
<dbReference type="RefSeq" id="WP_158659240.1">
    <property type="nucleotide sequence ID" value="NZ_BAAFHN010000064.1"/>
</dbReference>
<sequence length="57" mass="6437">MYVGVDYAAESQGYRNKQDTINGCLVMIENEEGCKIPYKNGRQNGIIEQGLQCHEDL</sequence>
<accession>A0ABQ0D637</accession>
<evidence type="ECO:0000313" key="1">
    <source>
        <dbReference type="EMBL" id="GAB0173810.1"/>
    </source>
</evidence>
<protein>
    <submittedName>
        <fullName evidence="1">Uncharacterized protein</fullName>
    </submittedName>
</protein>
<dbReference type="Proteomes" id="UP001562457">
    <property type="component" value="Unassembled WGS sequence"/>
</dbReference>
<proteinExistence type="predicted"/>
<evidence type="ECO:0000313" key="2">
    <source>
        <dbReference type="Proteomes" id="UP001562457"/>
    </source>
</evidence>
<reference evidence="1 2" key="1">
    <citation type="submission" date="2024-06" db="EMBL/GenBank/DDBJ databases">
        <title>Draft genome sequence of Helicobacter trogontum NHP16-4001.</title>
        <authorList>
            <person name="Rimbara E."/>
            <person name="Suzuki M."/>
        </authorList>
    </citation>
    <scope>NUCLEOTIDE SEQUENCE [LARGE SCALE GENOMIC DNA]</scope>
    <source>
        <strain evidence="1 2">NHP16-4001</strain>
    </source>
</reference>
<keyword evidence="2" id="KW-1185">Reference proteome</keyword>
<dbReference type="EMBL" id="BAAFHN010000064">
    <property type="protein sequence ID" value="GAB0173810.1"/>
    <property type="molecule type" value="Genomic_DNA"/>
</dbReference>
<gene>
    <name evidence="1" type="ORF">NHP164001_18320</name>
</gene>
<organism evidence="1 2">
    <name type="scientific">Helicobacter trogontum</name>
    <dbReference type="NCBI Taxonomy" id="50960"/>
    <lineage>
        <taxon>Bacteria</taxon>
        <taxon>Pseudomonadati</taxon>
        <taxon>Campylobacterota</taxon>
        <taxon>Epsilonproteobacteria</taxon>
        <taxon>Campylobacterales</taxon>
        <taxon>Helicobacteraceae</taxon>
        <taxon>Helicobacter</taxon>
    </lineage>
</organism>
<name>A0ABQ0D637_9HELI</name>